<sequence length="36" mass="3854">MVSVQRDGPTMPPMGPMYEPTFEGLCLCDLVAVPNG</sequence>
<gene>
    <name evidence="2" type="primary">BnaA02g08770D</name>
    <name evidence="1" type="ORF">DARMORV10_A02P09230.1</name>
    <name evidence="2" type="ORF">GSBRNA2T00012958001</name>
</gene>
<dbReference type="EMBL" id="LK032111">
    <property type="protein sequence ID" value="CDY20737.1"/>
    <property type="molecule type" value="Genomic_DNA"/>
</dbReference>
<dbReference type="Proteomes" id="UP000028999">
    <property type="component" value="Unassembled WGS sequence"/>
</dbReference>
<name>A0A078G6W7_BRANA</name>
<reference evidence="2 3" key="1">
    <citation type="journal article" date="2014" name="Science">
        <title>Plant genetics. Early allopolyploid evolution in the post-Neolithic Brassica napus oilseed genome.</title>
        <authorList>
            <person name="Chalhoub B."/>
            <person name="Denoeud F."/>
            <person name="Liu S."/>
            <person name="Parkin I.A."/>
            <person name="Tang H."/>
            <person name="Wang X."/>
            <person name="Chiquet J."/>
            <person name="Belcram H."/>
            <person name="Tong C."/>
            <person name="Samans B."/>
            <person name="Correa M."/>
            <person name="Da Silva C."/>
            <person name="Just J."/>
            <person name="Falentin C."/>
            <person name="Koh C.S."/>
            <person name="Le Clainche I."/>
            <person name="Bernard M."/>
            <person name="Bento P."/>
            <person name="Noel B."/>
            <person name="Labadie K."/>
            <person name="Alberti A."/>
            <person name="Charles M."/>
            <person name="Arnaud D."/>
            <person name="Guo H."/>
            <person name="Daviaud C."/>
            <person name="Alamery S."/>
            <person name="Jabbari K."/>
            <person name="Zhao M."/>
            <person name="Edger P.P."/>
            <person name="Chelaifa H."/>
            <person name="Tack D."/>
            <person name="Lassalle G."/>
            <person name="Mestiri I."/>
            <person name="Schnel N."/>
            <person name="Le Paslier M.C."/>
            <person name="Fan G."/>
            <person name="Renault V."/>
            <person name="Bayer P.E."/>
            <person name="Golicz A.A."/>
            <person name="Manoli S."/>
            <person name="Lee T.H."/>
            <person name="Thi V.H."/>
            <person name="Chalabi S."/>
            <person name="Hu Q."/>
            <person name="Fan C."/>
            <person name="Tollenaere R."/>
            <person name="Lu Y."/>
            <person name="Battail C."/>
            <person name="Shen J."/>
            <person name="Sidebottom C.H."/>
            <person name="Wang X."/>
            <person name="Canaguier A."/>
            <person name="Chauveau A."/>
            <person name="Berard A."/>
            <person name="Deniot G."/>
            <person name="Guan M."/>
            <person name="Liu Z."/>
            <person name="Sun F."/>
            <person name="Lim Y.P."/>
            <person name="Lyons E."/>
            <person name="Town C.D."/>
            <person name="Bancroft I."/>
            <person name="Wang X."/>
            <person name="Meng J."/>
            <person name="Ma J."/>
            <person name="Pires J.C."/>
            <person name="King G.J."/>
            <person name="Brunel D."/>
            <person name="Delourme R."/>
            <person name="Renard M."/>
            <person name="Aury J.M."/>
            <person name="Adams K.L."/>
            <person name="Batley J."/>
            <person name="Snowdon R.J."/>
            <person name="Tost J."/>
            <person name="Edwards D."/>
            <person name="Zhou Y."/>
            <person name="Hua W."/>
            <person name="Sharpe A.G."/>
            <person name="Paterson A.H."/>
            <person name="Guan C."/>
            <person name="Wincker P."/>
        </authorList>
    </citation>
    <scope>NUCLEOTIDE SEQUENCE [LARGE SCALE GENOMIC DNA]</scope>
    <source>
        <strain evidence="3">cv. Darmor-bzh</strain>
    </source>
</reference>
<evidence type="ECO:0000313" key="3">
    <source>
        <dbReference type="Proteomes" id="UP000028999"/>
    </source>
</evidence>
<dbReference type="Gramene" id="CDY20737">
    <property type="protein sequence ID" value="CDY20737"/>
    <property type="gene ID" value="GSBRNA2T00012958001"/>
</dbReference>
<dbReference type="EMBL" id="HG994356">
    <property type="protein sequence ID" value="CAF2137542.1"/>
    <property type="molecule type" value="Genomic_DNA"/>
</dbReference>
<reference evidence="1" key="3">
    <citation type="submission" date="2021-01" db="EMBL/GenBank/DDBJ databases">
        <authorList>
            <consortium name="Genoscope - CEA"/>
            <person name="William W."/>
        </authorList>
    </citation>
    <scope>NUCLEOTIDE SEQUENCE</scope>
</reference>
<dbReference type="AlphaFoldDB" id="A0A078G6W7"/>
<reference evidence="2" key="2">
    <citation type="submission" date="2014-06" db="EMBL/GenBank/DDBJ databases">
        <authorList>
            <person name="Genoscope - CEA"/>
        </authorList>
    </citation>
    <scope>NUCLEOTIDE SEQUENCE</scope>
</reference>
<protein>
    <submittedName>
        <fullName evidence="1">(rape) hypothetical protein</fullName>
    </submittedName>
    <submittedName>
        <fullName evidence="2">BnaA02g08770D protein</fullName>
    </submittedName>
</protein>
<dbReference type="Proteomes" id="UP001295469">
    <property type="component" value="Chromosome A02"/>
</dbReference>
<dbReference type="PaxDb" id="3708-A0A078G6W7"/>
<keyword evidence="3" id="KW-1185">Reference proteome</keyword>
<proteinExistence type="predicted"/>
<accession>A0A078G6W7</accession>
<organism evidence="2 3">
    <name type="scientific">Brassica napus</name>
    <name type="common">Rape</name>
    <dbReference type="NCBI Taxonomy" id="3708"/>
    <lineage>
        <taxon>Eukaryota</taxon>
        <taxon>Viridiplantae</taxon>
        <taxon>Streptophyta</taxon>
        <taxon>Embryophyta</taxon>
        <taxon>Tracheophyta</taxon>
        <taxon>Spermatophyta</taxon>
        <taxon>Magnoliopsida</taxon>
        <taxon>eudicotyledons</taxon>
        <taxon>Gunneridae</taxon>
        <taxon>Pentapetalae</taxon>
        <taxon>rosids</taxon>
        <taxon>malvids</taxon>
        <taxon>Brassicales</taxon>
        <taxon>Brassicaceae</taxon>
        <taxon>Brassiceae</taxon>
        <taxon>Brassica</taxon>
    </lineage>
</organism>
<evidence type="ECO:0000313" key="2">
    <source>
        <dbReference type="EMBL" id="CDY20737.1"/>
    </source>
</evidence>
<evidence type="ECO:0000313" key="1">
    <source>
        <dbReference type="EMBL" id="CAF2137542.1"/>
    </source>
</evidence>